<feature type="transmembrane region" description="Helical" evidence="8">
    <location>
        <begin position="360"/>
        <end position="379"/>
    </location>
</feature>
<sequence length="640" mass="69089">MKTIDTRNSIFLGLFVVFALFVVIAPTTPFTIDDTIYIAMAEAMAERGSLYSNDPLAILNAPAMLESSDLIHRIDGNAVPQYPGGYALLAAPFFMLFGVKGLILMNALSGAASLWLTHLIAIRLYNDRTVARNAVLILGFATFFSGYVFSIWPHVTSLALTLGGSYLTLKIIGERHRIWFALAAGLLFGASVNIRIDGIIPAIAAFFWLRLFARPSDRLSAIALLAGLAPGLLLAALMNFEKFGVFQPFFYGQTSGLAAASRYIPIAIAGTIALMGALAIDVSHQRMKRLLNLRSTTLALGVAGIFLVGFIVADAFILGLAHGTYNLVVDMQAFDPSKIRPGIIKDEFGYWSFWGIPKKALLQSLPFATLLTLPIIDFFRGKNVSANGFSLLMIAGVIAFFSMNAWHGGMTFNMRYFIPALPFIAILSATSLSALLATIEKPGDTLLRSVIAGATSAMVFYFVVPAFSVAWATPAQLYPQLILSLLLAIGLIVFQLKKTSSFLPLILAGMSFGYAGILSAADTAGELGLRYVKAPYDKAYAGAIPPGSLVVTVAEDHLIHASLNGVVLARAQEKEREVIREAMKIYEAEGRCVYIHTPAAMTIINDPRFITLTVPGVPTHQGNILDLYGLPGQRATCDPQ</sequence>
<protein>
    <recommendedName>
        <fullName evidence="11">Glycosyltransferase RgtA/B/C/D-like domain-containing protein</fullName>
    </recommendedName>
</protein>
<keyword evidence="7 8" id="KW-0472">Membrane</keyword>
<comment type="caution">
    <text evidence="9">The sequence shown here is derived from an EMBL/GenBank/DDBJ whole genome shotgun (WGS) entry which is preliminary data.</text>
</comment>
<evidence type="ECO:0000256" key="8">
    <source>
        <dbReference type="SAM" id="Phobius"/>
    </source>
</evidence>
<keyword evidence="5 8" id="KW-0812">Transmembrane</keyword>
<evidence type="ECO:0000256" key="1">
    <source>
        <dbReference type="ARBA" id="ARBA00004651"/>
    </source>
</evidence>
<feature type="transmembrane region" description="Helical" evidence="8">
    <location>
        <begin position="501"/>
        <end position="521"/>
    </location>
</feature>
<gene>
    <name evidence="9" type="ORF">ABFZ84_05730</name>
</gene>
<feature type="transmembrane region" description="Helical" evidence="8">
    <location>
        <begin position="477"/>
        <end position="494"/>
    </location>
</feature>
<evidence type="ECO:0000256" key="2">
    <source>
        <dbReference type="ARBA" id="ARBA00022475"/>
    </source>
</evidence>
<dbReference type="RefSeq" id="WP_369312981.1">
    <property type="nucleotide sequence ID" value="NZ_JBEHZE010000001.1"/>
</dbReference>
<feature type="transmembrane region" description="Helical" evidence="8">
    <location>
        <begin position="450"/>
        <end position="471"/>
    </location>
</feature>
<dbReference type="PANTHER" id="PTHR33908">
    <property type="entry name" value="MANNOSYLTRANSFERASE YKCB-RELATED"/>
    <property type="match status" value="1"/>
</dbReference>
<proteinExistence type="predicted"/>
<feature type="transmembrane region" description="Helical" evidence="8">
    <location>
        <begin position="260"/>
        <end position="280"/>
    </location>
</feature>
<feature type="transmembrane region" description="Helical" evidence="8">
    <location>
        <begin position="178"/>
        <end position="209"/>
    </location>
</feature>
<evidence type="ECO:0000256" key="3">
    <source>
        <dbReference type="ARBA" id="ARBA00022676"/>
    </source>
</evidence>
<comment type="subcellular location">
    <subcellularLocation>
        <location evidence="1">Cell membrane</location>
        <topology evidence="1">Multi-pass membrane protein</topology>
    </subcellularLocation>
</comment>
<feature type="transmembrane region" description="Helical" evidence="8">
    <location>
        <begin position="416"/>
        <end position="438"/>
    </location>
</feature>
<feature type="transmembrane region" description="Helical" evidence="8">
    <location>
        <begin position="300"/>
        <end position="321"/>
    </location>
</feature>
<feature type="transmembrane region" description="Helical" evidence="8">
    <location>
        <begin position="391"/>
        <end position="410"/>
    </location>
</feature>
<keyword evidence="4" id="KW-0808">Transferase</keyword>
<dbReference type="EMBL" id="JBEHZE010000001">
    <property type="protein sequence ID" value="MEX6633045.1"/>
    <property type="molecule type" value="Genomic_DNA"/>
</dbReference>
<evidence type="ECO:0000256" key="5">
    <source>
        <dbReference type="ARBA" id="ARBA00022692"/>
    </source>
</evidence>
<keyword evidence="3" id="KW-0328">Glycosyltransferase</keyword>
<keyword evidence="2" id="KW-1003">Cell membrane</keyword>
<evidence type="ECO:0008006" key="11">
    <source>
        <dbReference type="Google" id="ProtNLM"/>
    </source>
</evidence>
<feature type="transmembrane region" description="Helical" evidence="8">
    <location>
        <begin position="102"/>
        <end position="122"/>
    </location>
</feature>
<evidence type="ECO:0000256" key="7">
    <source>
        <dbReference type="ARBA" id="ARBA00023136"/>
    </source>
</evidence>
<evidence type="ECO:0000256" key="4">
    <source>
        <dbReference type="ARBA" id="ARBA00022679"/>
    </source>
</evidence>
<reference evidence="9 10" key="1">
    <citation type="submission" date="2024-05" db="EMBL/GenBank/DDBJ databases">
        <title>Three bacterial strains, DH-69, EH-24, and ECK-19 isolated from coastal sediments.</title>
        <authorList>
            <person name="Ye Y.-Q."/>
            <person name="Du Z.-J."/>
        </authorList>
    </citation>
    <scope>NUCLEOTIDE SEQUENCE [LARGE SCALE GENOMIC DNA]</scope>
    <source>
        <strain evidence="9 10">ECK-19</strain>
    </source>
</reference>
<dbReference type="PANTHER" id="PTHR33908:SF11">
    <property type="entry name" value="MEMBRANE PROTEIN"/>
    <property type="match status" value="1"/>
</dbReference>
<keyword evidence="10" id="KW-1185">Reference proteome</keyword>
<evidence type="ECO:0000313" key="10">
    <source>
        <dbReference type="Proteomes" id="UP001560685"/>
    </source>
</evidence>
<dbReference type="InterPro" id="IPR050297">
    <property type="entry name" value="LipidA_mod_glycosyltrf_83"/>
</dbReference>
<accession>A0ABV3Z2P7</accession>
<dbReference type="Proteomes" id="UP001560685">
    <property type="component" value="Unassembled WGS sequence"/>
</dbReference>
<name>A0ABV3Z2P7_9PROT</name>
<evidence type="ECO:0000313" key="9">
    <source>
        <dbReference type="EMBL" id="MEX6633045.1"/>
    </source>
</evidence>
<evidence type="ECO:0000256" key="6">
    <source>
        <dbReference type="ARBA" id="ARBA00022989"/>
    </source>
</evidence>
<feature type="transmembrane region" description="Helical" evidence="8">
    <location>
        <begin position="12"/>
        <end position="32"/>
    </location>
</feature>
<feature type="transmembrane region" description="Helical" evidence="8">
    <location>
        <begin position="134"/>
        <end position="152"/>
    </location>
</feature>
<feature type="transmembrane region" description="Helical" evidence="8">
    <location>
        <begin position="221"/>
        <end position="240"/>
    </location>
</feature>
<organism evidence="9 10">
    <name type="scientific">Hyphococcus lacteus</name>
    <dbReference type="NCBI Taxonomy" id="3143536"/>
    <lineage>
        <taxon>Bacteria</taxon>
        <taxon>Pseudomonadati</taxon>
        <taxon>Pseudomonadota</taxon>
        <taxon>Alphaproteobacteria</taxon>
        <taxon>Parvularculales</taxon>
        <taxon>Parvularculaceae</taxon>
        <taxon>Hyphococcus</taxon>
    </lineage>
</organism>
<keyword evidence="6 8" id="KW-1133">Transmembrane helix</keyword>